<organism evidence="1 2">
    <name type="scientific">Pistacia atlantica</name>
    <dbReference type="NCBI Taxonomy" id="434234"/>
    <lineage>
        <taxon>Eukaryota</taxon>
        <taxon>Viridiplantae</taxon>
        <taxon>Streptophyta</taxon>
        <taxon>Embryophyta</taxon>
        <taxon>Tracheophyta</taxon>
        <taxon>Spermatophyta</taxon>
        <taxon>Magnoliopsida</taxon>
        <taxon>eudicotyledons</taxon>
        <taxon>Gunneridae</taxon>
        <taxon>Pentapetalae</taxon>
        <taxon>rosids</taxon>
        <taxon>malvids</taxon>
        <taxon>Sapindales</taxon>
        <taxon>Anacardiaceae</taxon>
        <taxon>Pistacia</taxon>
    </lineage>
</organism>
<proteinExistence type="predicted"/>
<accession>A0ACC0ZW71</accession>
<protein>
    <submittedName>
        <fullName evidence="1">Uncharacterized protein</fullName>
    </submittedName>
</protein>
<reference evidence="2" key="1">
    <citation type="journal article" date="2023" name="G3 (Bethesda)">
        <title>Genome assembly and association tests identify interacting loci associated with vigor, precocity, and sex in interspecific pistachio rootstocks.</title>
        <authorList>
            <person name="Palmer W."/>
            <person name="Jacygrad E."/>
            <person name="Sagayaradj S."/>
            <person name="Cavanaugh K."/>
            <person name="Han R."/>
            <person name="Bertier L."/>
            <person name="Beede B."/>
            <person name="Kafkas S."/>
            <person name="Golino D."/>
            <person name="Preece J."/>
            <person name="Michelmore R."/>
        </authorList>
    </citation>
    <scope>NUCLEOTIDE SEQUENCE [LARGE SCALE GENOMIC DNA]</scope>
</reference>
<dbReference type="Proteomes" id="UP001164250">
    <property type="component" value="Chromosome 15"/>
</dbReference>
<evidence type="ECO:0000313" key="1">
    <source>
        <dbReference type="EMBL" id="KAJ0076292.1"/>
    </source>
</evidence>
<dbReference type="EMBL" id="CM047910">
    <property type="protein sequence ID" value="KAJ0076292.1"/>
    <property type="molecule type" value="Genomic_DNA"/>
</dbReference>
<keyword evidence="2" id="KW-1185">Reference proteome</keyword>
<gene>
    <name evidence="1" type="ORF">Patl1_34234</name>
</gene>
<evidence type="ECO:0000313" key="2">
    <source>
        <dbReference type="Proteomes" id="UP001164250"/>
    </source>
</evidence>
<sequence>MGQREAININPLATGLEKIDPSLVFTDAMTFLVLLMSDMRNQVIGRWISI</sequence>
<name>A0ACC0ZW71_9ROSI</name>
<comment type="caution">
    <text evidence="1">The sequence shown here is derived from an EMBL/GenBank/DDBJ whole genome shotgun (WGS) entry which is preliminary data.</text>
</comment>